<feature type="domain" description="SnoaL-like" evidence="1">
    <location>
        <begin position="24"/>
        <end position="123"/>
    </location>
</feature>
<dbReference type="Pfam" id="PF12680">
    <property type="entry name" value="SnoaL_2"/>
    <property type="match status" value="1"/>
</dbReference>
<dbReference type="AlphaFoldDB" id="A0A1X0WKU2"/>
<name>A0A1X0WKU2_9GAMM</name>
<gene>
    <name evidence="2" type="ORF">BS640_00215</name>
</gene>
<dbReference type="RefSeq" id="WP_084911528.1">
    <property type="nucleotide sequence ID" value="NZ_CAUQAZ010000026.1"/>
</dbReference>
<evidence type="ECO:0000313" key="3">
    <source>
        <dbReference type="Proteomes" id="UP000192536"/>
    </source>
</evidence>
<reference evidence="2 3" key="1">
    <citation type="journal article" date="2017" name="Int. J. Syst. Evol. Microbiol.">
        <title>Rouxiella badensis sp. nov. and Rouxiella silvae sp. nov. isolated from peat bog soil in Germany and emendation of the genus description.</title>
        <authorList>
            <person name="Le Fleche-Mateos A."/>
            <person name="Kugler J.H."/>
            <person name="Hansen S.H."/>
            <person name="Syldatk C."/>
            <person name="Hausmann R."/>
            <person name="Lomprez F."/>
            <person name="Vandenbogaert M."/>
            <person name="Manuguerra J.C."/>
            <person name="Grimont P.A."/>
        </authorList>
    </citation>
    <scope>NUCLEOTIDE SEQUENCE [LARGE SCALE GENOMIC DNA]</scope>
    <source>
        <strain evidence="2 3">DSM 100043</strain>
    </source>
</reference>
<dbReference type="EMBL" id="MRWE01000001">
    <property type="protein sequence ID" value="ORJ27384.1"/>
    <property type="molecule type" value="Genomic_DNA"/>
</dbReference>
<keyword evidence="3" id="KW-1185">Reference proteome</keyword>
<dbReference type="STRING" id="1646377.BS640_00215"/>
<accession>A0A1X0WKU2</accession>
<protein>
    <submittedName>
        <fullName evidence="2">Transcriptional regulator</fullName>
    </submittedName>
</protein>
<dbReference type="Proteomes" id="UP000192536">
    <property type="component" value="Unassembled WGS sequence"/>
</dbReference>
<comment type="caution">
    <text evidence="2">The sequence shown here is derived from an EMBL/GenBank/DDBJ whole genome shotgun (WGS) entry which is preliminary data.</text>
</comment>
<dbReference type="InterPro" id="IPR032710">
    <property type="entry name" value="NTF2-like_dom_sf"/>
</dbReference>
<dbReference type="GeneID" id="93566955"/>
<evidence type="ECO:0000259" key="1">
    <source>
        <dbReference type="Pfam" id="PF12680"/>
    </source>
</evidence>
<dbReference type="Gene3D" id="3.10.450.50">
    <property type="match status" value="1"/>
</dbReference>
<dbReference type="InterPro" id="IPR037401">
    <property type="entry name" value="SnoaL-like"/>
</dbReference>
<dbReference type="SUPFAM" id="SSF54427">
    <property type="entry name" value="NTF2-like"/>
    <property type="match status" value="1"/>
</dbReference>
<sequence length="156" mass="17835">MTFASTASTSGETGARQNTLEKLKEFYRHLDSAALSKLADIYHQQTVLIDPVGRHAGIDALRNYFEKLLAQTQHCRFDIQQTLTDGEDTVLIWKMFYAHPRINKGKERVLEGSSHLRFSENRVIYQRDYYDLGAMLYEHVPVLGSVVKALKSRLSS</sequence>
<organism evidence="2 3">
    <name type="scientific">Rouxiella badensis</name>
    <dbReference type="NCBI Taxonomy" id="1646377"/>
    <lineage>
        <taxon>Bacteria</taxon>
        <taxon>Pseudomonadati</taxon>
        <taxon>Pseudomonadota</taxon>
        <taxon>Gammaproteobacteria</taxon>
        <taxon>Enterobacterales</taxon>
        <taxon>Yersiniaceae</taxon>
        <taxon>Rouxiella</taxon>
    </lineage>
</organism>
<evidence type="ECO:0000313" key="2">
    <source>
        <dbReference type="EMBL" id="ORJ27384.1"/>
    </source>
</evidence>
<proteinExistence type="predicted"/>